<feature type="coiled-coil region" evidence="8">
    <location>
        <begin position="584"/>
        <end position="611"/>
    </location>
</feature>
<keyword evidence="2 7" id="KW-0963">Cytoplasm</keyword>
<dbReference type="NCBIfam" id="TIGR00358">
    <property type="entry name" value="3_prime_RNase"/>
    <property type="match status" value="1"/>
</dbReference>
<dbReference type="InterPro" id="IPR003029">
    <property type="entry name" value="S1_domain"/>
</dbReference>
<evidence type="ECO:0000256" key="5">
    <source>
        <dbReference type="ARBA" id="ARBA00022839"/>
    </source>
</evidence>
<evidence type="ECO:0000256" key="1">
    <source>
        <dbReference type="ARBA" id="ARBA00001849"/>
    </source>
</evidence>
<dbReference type="PANTHER" id="PTHR23355">
    <property type="entry name" value="RIBONUCLEASE"/>
    <property type="match status" value="1"/>
</dbReference>
<keyword evidence="8" id="KW-0175">Coiled coil</keyword>
<dbReference type="OrthoDB" id="9764149at2"/>
<name>Q1K2V6_DESA6</name>
<organism evidence="10 11">
    <name type="scientific">Desulfuromonas acetoxidans (strain DSM 684 / 11070)</name>
    <dbReference type="NCBI Taxonomy" id="281689"/>
    <lineage>
        <taxon>Bacteria</taxon>
        <taxon>Pseudomonadati</taxon>
        <taxon>Thermodesulfobacteriota</taxon>
        <taxon>Desulfuromonadia</taxon>
        <taxon>Desulfuromonadales</taxon>
        <taxon>Desulfuromonadaceae</taxon>
        <taxon>Desulfuromonas</taxon>
    </lineage>
</organism>
<dbReference type="EC" id="3.1.13.1" evidence="7"/>
<dbReference type="PROSITE" id="PS50126">
    <property type="entry name" value="S1"/>
    <property type="match status" value="1"/>
</dbReference>
<dbReference type="InterPro" id="IPR004476">
    <property type="entry name" value="RNase_II/RNase_R"/>
</dbReference>
<dbReference type="CDD" id="cd04471">
    <property type="entry name" value="S1_RNase_R"/>
    <property type="match status" value="1"/>
</dbReference>
<keyword evidence="6 7" id="KW-0694">RNA-binding</keyword>
<evidence type="ECO:0000256" key="3">
    <source>
        <dbReference type="ARBA" id="ARBA00022722"/>
    </source>
</evidence>
<dbReference type="AlphaFoldDB" id="Q1K2V6"/>
<dbReference type="InterPro" id="IPR011805">
    <property type="entry name" value="RNase_R"/>
</dbReference>
<dbReference type="HAMAP" id="MF_01895">
    <property type="entry name" value="RNase_R"/>
    <property type="match status" value="1"/>
</dbReference>
<dbReference type="EMBL" id="AAEW02000003">
    <property type="protein sequence ID" value="EAT16775.1"/>
    <property type="molecule type" value="Genomic_DNA"/>
</dbReference>
<comment type="function">
    <text evidence="7">3'-5' exoribonuclease that releases 5'-nucleoside monophosphates and is involved in maturation of structured RNAs.</text>
</comment>
<evidence type="ECO:0000313" key="11">
    <source>
        <dbReference type="Proteomes" id="UP000005695"/>
    </source>
</evidence>
<dbReference type="Gene3D" id="2.40.50.140">
    <property type="entry name" value="Nucleic acid-binding proteins"/>
    <property type="match status" value="1"/>
</dbReference>
<dbReference type="GO" id="GO:0005829">
    <property type="term" value="C:cytosol"/>
    <property type="evidence" value="ECO:0007669"/>
    <property type="project" value="TreeGrafter"/>
</dbReference>
<comment type="similarity">
    <text evidence="7">Belongs to the RNR ribonuclease family. RNase R subfamily.</text>
</comment>
<reference evidence="10" key="2">
    <citation type="submission" date="2006-05" db="EMBL/GenBank/DDBJ databases">
        <title>Sequencing of the draft genome and assembly of Desulfuromonas acetoxidans DSM 684.</title>
        <authorList>
            <consortium name="US DOE Joint Genome Institute (JGI-PGF)"/>
            <person name="Copeland A."/>
            <person name="Lucas S."/>
            <person name="Lapidus A."/>
            <person name="Barry K."/>
            <person name="Detter J.C."/>
            <person name="Glavina del Rio T."/>
            <person name="Hammon N."/>
            <person name="Israni S."/>
            <person name="Dalin E."/>
            <person name="Tice H."/>
            <person name="Bruce D."/>
            <person name="Pitluck S."/>
            <person name="Richardson P."/>
        </authorList>
    </citation>
    <scope>NUCLEOTIDE SEQUENCE [LARGE SCALE GENOMIC DNA]</scope>
    <source>
        <strain evidence="10">DSM 684</strain>
    </source>
</reference>
<dbReference type="RefSeq" id="WP_005998210.1">
    <property type="nucleotide sequence ID" value="NZ_AAEW02000003.1"/>
</dbReference>
<dbReference type="Proteomes" id="UP000005695">
    <property type="component" value="Unassembled WGS sequence"/>
</dbReference>
<reference evidence="10" key="1">
    <citation type="submission" date="2006-05" db="EMBL/GenBank/DDBJ databases">
        <title>Annotation of the draft genome assembly of Desulfuromonas acetoxidans DSM 684.</title>
        <authorList>
            <consortium name="US DOE Joint Genome Institute (JGI-ORNL)"/>
            <person name="Larimer F."/>
            <person name="Land M."/>
            <person name="Hauser L."/>
        </authorList>
    </citation>
    <scope>NUCLEOTIDE SEQUENCE [LARGE SCALE GENOMIC DNA]</scope>
    <source>
        <strain evidence="10">DSM 684</strain>
    </source>
</reference>
<keyword evidence="3 7" id="KW-0540">Nuclease</keyword>
<gene>
    <name evidence="7" type="primary">rnr</name>
    <name evidence="10" type="ORF">Dace_2027</name>
</gene>
<dbReference type="SMART" id="SM00955">
    <property type="entry name" value="RNB"/>
    <property type="match status" value="1"/>
</dbReference>
<evidence type="ECO:0000259" key="9">
    <source>
        <dbReference type="PROSITE" id="PS50126"/>
    </source>
</evidence>
<keyword evidence="5 7" id="KW-0269">Exonuclease</keyword>
<evidence type="ECO:0000256" key="8">
    <source>
        <dbReference type="SAM" id="Coils"/>
    </source>
</evidence>
<dbReference type="GO" id="GO:0003723">
    <property type="term" value="F:RNA binding"/>
    <property type="evidence" value="ECO:0007669"/>
    <property type="project" value="UniProtKB-UniRule"/>
</dbReference>
<dbReference type="PANTHER" id="PTHR23355:SF9">
    <property type="entry name" value="DIS3-LIKE EXONUCLEASE 2"/>
    <property type="match status" value="1"/>
</dbReference>
<evidence type="ECO:0000256" key="6">
    <source>
        <dbReference type="ARBA" id="ARBA00022884"/>
    </source>
</evidence>
<dbReference type="SUPFAM" id="SSF50249">
    <property type="entry name" value="Nucleic acid-binding proteins"/>
    <property type="match status" value="4"/>
</dbReference>
<evidence type="ECO:0000256" key="2">
    <source>
        <dbReference type="ARBA" id="ARBA00022490"/>
    </source>
</evidence>
<dbReference type="Pfam" id="PF00575">
    <property type="entry name" value="S1"/>
    <property type="match status" value="1"/>
</dbReference>
<proteinExistence type="inferred from homology"/>
<comment type="subcellular location">
    <subcellularLocation>
        <location evidence="7">Cytoplasm</location>
    </subcellularLocation>
</comment>
<accession>Q1K2V6</accession>
<keyword evidence="4 7" id="KW-0378">Hydrolase</keyword>
<dbReference type="GO" id="GO:0008859">
    <property type="term" value="F:exoribonuclease II activity"/>
    <property type="evidence" value="ECO:0007669"/>
    <property type="project" value="UniProtKB-UniRule"/>
</dbReference>
<dbReference type="Pfam" id="PF17876">
    <property type="entry name" value="CSD2"/>
    <property type="match status" value="1"/>
</dbReference>
<dbReference type="InterPro" id="IPR001900">
    <property type="entry name" value="RNase_II/R"/>
</dbReference>
<protein>
    <recommendedName>
        <fullName evidence="7">Ribonuclease R</fullName>
        <shortName evidence="7">RNase R</shortName>
        <ecNumber evidence="7">3.1.13.1</ecNumber>
    </recommendedName>
</protein>
<comment type="catalytic activity">
    <reaction evidence="1 7">
        <text>Exonucleolytic cleavage in the 3'- to 5'-direction to yield nucleoside 5'-phosphates.</text>
        <dbReference type="EC" id="3.1.13.1"/>
    </reaction>
</comment>
<dbReference type="InterPro" id="IPR040476">
    <property type="entry name" value="CSD2"/>
</dbReference>
<evidence type="ECO:0000313" key="10">
    <source>
        <dbReference type="EMBL" id="EAT16775.1"/>
    </source>
</evidence>
<dbReference type="Pfam" id="PF00773">
    <property type="entry name" value="RNB"/>
    <property type="match status" value="1"/>
</dbReference>
<comment type="caution">
    <text evidence="10">The sequence shown here is derived from an EMBL/GenBank/DDBJ whole genome shotgun (WGS) entry which is preliminary data.</text>
</comment>
<keyword evidence="11" id="KW-1185">Reference proteome</keyword>
<sequence>MPFSIAEVIRQLQRFERQPFSINELLGELNLSRSLRRKLVQFLDSLVVAGLIKHMRRGRYRVNRPLKLVCARLKHQSSGHGVLTDCDDGHELYVATFRLGGAMDGDEVMALELPESRGRRPEGWIVEVVKRSRETLLGVCEKNSRQGGVVFRSEQGGLTFDVDDRSRDVSLLVGQVVVLRIDRYPAMHENGLGHIVDVLGHAGSPEVDILSTVHRLGIPNRFSAAVEQAASAIAAEVPPEVVAARADLCSLPFVTIDGADARDFDDAVCLARSEDGHWRLHVAIADVGYYVEEGSALDLEARERGTSVYFPSRCLPMLPQALSNGICSLQPEKERLVVVAEITFDDLGRRLNFEAYRATIRSRQRLIYEQVQQVLDGQVPEIPVSEPLTEMLHQMQHLAQSLRHRRLHRGAIDFDLPEANVIFDDEGRIVRIGRRSRLDSHRLIEEFMLCANEAVAEFILSRRETGMFRIHESPDIRSMQSFQQFLATLNLGITLDEDGISARELRRLLHEVEGTSLEFSVNRILLRSMKQARYDAENSGHFGLASDAYCHFTSPIRRYPDLLVHRLLLQILDGRADWEADEPLPRLADAATAAERRAMEAERDIVDLRKCQFMEDKIGTRYSGYITSVNAFGFFVELDEFFVEGLVHIRTLSDDYYVFDEERLILVGQARRKTFQVGDTVEVEVWQIKSAAREIDFVLPDLEVSLHVSRRRRLGERRKRRR</sequence>
<evidence type="ECO:0000256" key="7">
    <source>
        <dbReference type="HAMAP-Rule" id="MF_01895"/>
    </source>
</evidence>
<dbReference type="NCBIfam" id="TIGR02063">
    <property type="entry name" value="RNase_R"/>
    <property type="match status" value="1"/>
</dbReference>
<dbReference type="InterPro" id="IPR012340">
    <property type="entry name" value="NA-bd_OB-fold"/>
</dbReference>
<evidence type="ECO:0000256" key="4">
    <source>
        <dbReference type="ARBA" id="ARBA00022801"/>
    </source>
</evidence>
<dbReference type="GO" id="GO:0006402">
    <property type="term" value="P:mRNA catabolic process"/>
    <property type="evidence" value="ECO:0007669"/>
    <property type="project" value="TreeGrafter"/>
</dbReference>
<feature type="domain" description="S1 motif" evidence="9">
    <location>
        <begin position="619"/>
        <end position="700"/>
    </location>
</feature>
<dbReference type="SMART" id="SM00316">
    <property type="entry name" value="S1"/>
    <property type="match status" value="1"/>
</dbReference>
<dbReference type="InterPro" id="IPR050180">
    <property type="entry name" value="RNR_Ribonuclease"/>
</dbReference>